<keyword evidence="3" id="KW-1185">Reference proteome</keyword>
<dbReference type="AlphaFoldDB" id="A0A9P6HU28"/>
<comment type="caution">
    <text evidence="2">The sequence shown here is derived from an EMBL/GenBank/DDBJ whole genome shotgun (WGS) entry which is preliminary data.</text>
</comment>
<evidence type="ECO:0000256" key="1">
    <source>
        <dbReference type="SAM" id="MobiDB-lite"/>
    </source>
</evidence>
<gene>
    <name evidence="2" type="ORF">CkaCkLH20_12253</name>
</gene>
<name>A0A9P6HU28_9PEZI</name>
<protein>
    <submittedName>
        <fullName evidence="2">Uncharacterized protein</fullName>
    </submittedName>
</protein>
<reference evidence="2" key="1">
    <citation type="submission" date="2020-03" db="EMBL/GenBank/DDBJ databases">
        <authorList>
            <person name="He L."/>
        </authorList>
    </citation>
    <scope>NUCLEOTIDE SEQUENCE</scope>
    <source>
        <strain evidence="2">CkLH20</strain>
    </source>
</reference>
<feature type="region of interest" description="Disordered" evidence="1">
    <location>
        <begin position="60"/>
        <end position="82"/>
    </location>
</feature>
<organism evidence="2 3">
    <name type="scientific">Colletotrichum karsti</name>
    <dbReference type="NCBI Taxonomy" id="1095194"/>
    <lineage>
        <taxon>Eukaryota</taxon>
        <taxon>Fungi</taxon>
        <taxon>Dikarya</taxon>
        <taxon>Ascomycota</taxon>
        <taxon>Pezizomycotina</taxon>
        <taxon>Sordariomycetes</taxon>
        <taxon>Hypocreomycetidae</taxon>
        <taxon>Glomerellales</taxon>
        <taxon>Glomerellaceae</taxon>
        <taxon>Colletotrichum</taxon>
        <taxon>Colletotrichum boninense species complex</taxon>
    </lineage>
</organism>
<dbReference type="EMBL" id="JAATWM020000056">
    <property type="protein sequence ID" value="KAF9870289.1"/>
    <property type="molecule type" value="Genomic_DNA"/>
</dbReference>
<evidence type="ECO:0000313" key="3">
    <source>
        <dbReference type="Proteomes" id="UP000781932"/>
    </source>
</evidence>
<feature type="compositionally biased region" description="Basic and acidic residues" evidence="1">
    <location>
        <begin position="65"/>
        <end position="82"/>
    </location>
</feature>
<evidence type="ECO:0000313" key="2">
    <source>
        <dbReference type="EMBL" id="KAF9870289.1"/>
    </source>
</evidence>
<proteinExistence type="predicted"/>
<reference evidence="2" key="2">
    <citation type="submission" date="2020-11" db="EMBL/GenBank/DDBJ databases">
        <title>Whole genome sequencing of Colletotrichum sp.</title>
        <authorList>
            <person name="Li H."/>
        </authorList>
    </citation>
    <scope>NUCLEOTIDE SEQUENCE</scope>
    <source>
        <strain evidence="2">CkLH20</strain>
    </source>
</reference>
<dbReference type="RefSeq" id="XP_038739750.1">
    <property type="nucleotide sequence ID" value="XM_038894966.1"/>
</dbReference>
<sequence>MDPIPSSTAVSAARVMSATELRRQILAAMTPNMTAFIRMRLAKNAVYKSMMMDVFAREAGQMQEPAERRKRDELDQRSTRSRCVKDKDIRNADAARRAELVERLNTLSKTMQRSAKI</sequence>
<dbReference type="Proteomes" id="UP000781932">
    <property type="component" value="Unassembled WGS sequence"/>
</dbReference>
<accession>A0A9P6HU28</accession>
<dbReference type="GeneID" id="62168040"/>